<keyword evidence="3 13" id="KW-0540">Nuclease</keyword>
<dbReference type="PRINTS" id="PR00696">
    <property type="entry name" value="RSOLVASERUVC"/>
</dbReference>
<evidence type="ECO:0000256" key="4">
    <source>
        <dbReference type="ARBA" id="ARBA00022723"/>
    </source>
</evidence>
<feature type="binding site" evidence="13">
    <location>
        <position position="69"/>
    </location>
    <ligand>
        <name>Mg(2+)</name>
        <dbReference type="ChEBI" id="CHEBI:18420"/>
        <label>2</label>
    </ligand>
</feature>
<dbReference type="EMBL" id="JNUP01000003">
    <property type="protein sequence ID" value="KGE73672.1"/>
    <property type="molecule type" value="Genomic_DNA"/>
</dbReference>
<dbReference type="EC" id="3.1.21.10" evidence="13 14"/>
<feature type="active site" evidence="13">
    <location>
        <position position="9"/>
    </location>
</feature>
<evidence type="ECO:0000256" key="7">
    <source>
        <dbReference type="ARBA" id="ARBA00022801"/>
    </source>
</evidence>
<keyword evidence="2 13" id="KW-0963">Cytoplasm</keyword>
<dbReference type="STRING" id="1480694.DC28_00030"/>
<evidence type="ECO:0000256" key="3">
    <source>
        <dbReference type="ARBA" id="ARBA00022722"/>
    </source>
</evidence>
<dbReference type="CDD" id="cd16962">
    <property type="entry name" value="RuvC"/>
    <property type="match status" value="1"/>
</dbReference>
<dbReference type="GO" id="GO:0006310">
    <property type="term" value="P:DNA recombination"/>
    <property type="evidence" value="ECO:0007669"/>
    <property type="project" value="UniProtKB-UniRule"/>
</dbReference>
<evidence type="ECO:0000256" key="1">
    <source>
        <dbReference type="ARBA" id="ARBA00009518"/>
    </source>
</evidence>
<evidence type="ECO:0000256" key="9">
    <source>
        <dbReference type="ARBA" id="ARBA00023125"/>
    </source>
</evidence>
<evidence type="ECO:0000256" key="8">
    <source>
        <dbReference type="ARBA" id="ARBA00022842"/>
    </source>
</evidence>
<keyword evidence="6 13" id="KW-0227">DNA damage</keyword>
<dbReference type="GO" id="GO:0000287">
    <property type="term" value="F:magnesium ion binding"/>
    <property type="evidence" value="ECO:0007669"/>
    <property type="project" value="UniProtKB-UniRule"/>
</dbReference>
<feature type="active site" evidence="13">
    <location>
        <position position="69"/>
    </location>
</feature>
<organism evidence="15 16">
    <name type="scientific">Spirochaeta lutea</name>
    <dbReference type="NCBI Taxonomy" id="1480694"/>
    <lineage>
        <taxon>Bacteria</taxon>
        <taxon>Pseudomonadati</taxon>
        <taxon>Spirochaetota</taxon>
        <taxon>Spirochaetia</taxon>
        <taxon>Spirochaetales</taxon>
        <taxon>Spirochaetaceae</taxon>
        <taxon>Spirochaeta</taxon>
    </lineage>
</organism>
<evidence type="ECO:0000313" key="15">
    <source>
        <dbReference type="EMBL" id="KGE73672.1"/>
    </source>
</evidence>
<dbReference type="eggNOG" id="COG0817">
    <property type="taxonomic scope" value="Bacteria"/>
</dbReference>
<reference evidence="15 16" key="1">
    <citation type="submission" date="2014-05" db="EMBL/GenBank/DDBJ databases">
        <title>De novo Genome Sequence of Spirocheata sp.</title>
        <authorList>
            <person name="Shivani Y."/>
            <person name="Subhash Y."/>
            <person name="Tushar L."/>
            <person name="Sasikala C."/>
            <person name="Ramana C.V."/>
        </authorList>
    </citation>
    <scope>NUCLEOTIDE SEQUENCE [LARGE SCALE GENOMIC DNA]</scope>
    <source>
        <strain evidence="15 16">JC230</strain>
    </source>
</reference>
<keyword evidence="11 13" id="KW-0234">DNA repair</keyword>
<dbReference type="FunFam" id="3.30.420.10:FF:000002">
    <property type="entry name" value="Crossover junction endodeoxyribonuclease RuvC"/>
    <property type="match status" value="1"/>
</dbReference>
<evidence type="ECO:0000256" key="10">
    <source>
        <dbReference type="ARBA" id="ARBA00023172"/>
    </source>
</evidence>
<keyword evidence="8 13" id="KW-0460">Magnesium</keyword>
<feature type="binding site" evidence="13">
    <location>
        <position position="142"/>
    </location>
    <ligand>
        <name>Mg(2+)</name>
        <dbReference type="ChEBI" id="CHEBI:18420"/>
        <label>1</label>
    </ligand>
</feature>
<dbReference type="SUPFAM" id="SSF53098">
    <property type="entry name" value="Ribonuclease H-like"/>
    <property type="match status" value="1"/>
</dbReference>
<evidence type="ECO:0000256" key="14">
    <source>
        <dbReference type="NCBIfam" id="TIGR00228"/>
    </source>
</evidence>
<evidence type="ECO:0000256" key="2">
    <source>
        <dbReference type="ARBA" id="ARBA00022490"/>
    </source>
</evidence>
<dbReference type="InterPro" id="IPR036397">
    <property type="entry name" value="RNaseH_sf"/>
</dbReference>
<evidence type="ECO:0000256" key="5">
    <source>
        <dbReference type="ARBA" id="ARBA00022759"/>
    </source>
</evidence>
<dbReference type="PANTHER" id="PTHR30194:SF3">
    <property type="entry name" value="CROSSOVER JUNCTION ENDODEOXYRIBONUCLEASE RUVC"/>
    <property type="match status" value="1"/>
</dbReference>
<dbReference type="GO" id="GO:0048476">
    <property type="term" value="C:Holliday junction resolvase complex"/>
    <property type="evidence" value="ECO:0007669"/>
    <property type="project" value="UniProtKB-UniRule"/>
</dbReference>
<keyword evidence="7 13" id="KW-0378">Hydrolase</keyword>
<dbReference type="PANTHER" id="PTHR30194">
    <property type="entry name" value="CROSSOVER JUNCTION ENDODEOXYRIBONUCLEASE RUVC"/>
    <property type="match status" value="1"/>
</dbReference>
<dbReference type="GO" id="GO:0005737">
    <property type="term" value="C:cytoplasm"/>
    <property type="evidence" value="ECO:0007669"/>
    <property type="project" value="UniProtKB-SubCell"/>
</dbReference>
<dbReference type="GO" id="GO:0003677">
    <property type="term" value="F:DNA binding"/>
    <property type="evidence" value="ECO:0007669"/>
    <property type="project" value="UniProtKB-KW"/>
</dbReference>
<comment type="caution">
    <text evidence="15">The sequence shown here is derived from an EMBL/GenBank/DDBJ whole genome shotgun (WGS) entry which is preliminary data.</text>
</comment>
<evidence type="ECO:0000256" key="11">
    <source>
        <dbReference type="ARBA" id="ARBA00023204"/>
    </source>
</evidence>
<keyword evidence="5 13" id="KW-0255">Endonuclease</keyword>
<dbReference type="HAMAP" id="MF_00034">
    <property type="entry name" value="RuvC"/>
    <property type="match status" value="1"/>
</dbReference>
<name>A0A098R4I5_9SPIO</name>
<feature type="binding site" evidence="13">
    <location>
        <position position="9"/>
    </location>
    <ligand>
        <name>Mg(2+)</name>
        <dbReference type="ChEBI" id="CHEBI:18420"/>
        <label>1</label>
    </ligand>
</feature>
<dbReference type="Pfam" id="PF02075">
    <property type="entry name" value="RuvC"/>
    <property type="match status" value="1"/>
</dbReference>
<proteinExistence type="inferred from homology"/>
<sequence>MDEVLIGIDPGLAATGYGVISVRGTAIVHRDHGVIRTSSSDATGKRLNILYKEISRLLDLYQPTGVGIEQLFFAKNVTSALPVAEARGVVLLCLEQRALLTQEFTPLEIKQSIVGVGRATKEQVQEMVKFLLGLTQKPKPDHAADALAAAICLYHRSKWHDLSNPRYH</sequence>
<gene>
    <name evidence="13" type="primary">ruvC</name>
    <name evidence="15" type="ORF">DC28_00030</name>
</gene>
<dbReference type="OrthoDB" id="9805499at2"/>
<keyword evidence="10 13" id="KW-0233">DNA recombination</keyword>
<comment type="subunit">
    <text evidence="13">Homodimer which binds Holliday junction (HJ) DNA. The HJ becomes 2-fold symmetrical on binding to RuvC with unstacked arms; it has a different conformation from HJ DNA in complex with RuvA. In the full resolvosome a probable DNA-RuvA(4)-RuvB(12)-RuvC(2) complex forms which resolves the HJ.</text>
</comment>
<dbReference type="GO" id="GO:0006281">
    <property type="term" value="P:DNA repair"/>
    <property type="evidence" value="ECO:0007669"/>
    <property type="project" value="UniProtKB-UniRule"/>
</dbReference>
<accession>A0A098R4I5</accession>
<feature type="active site" evidence="13">
    <location>
        <position position="142"/>
    </location>
</feature>
<dbReference type="Gene3D" id="3.30.420.10">
    <property type="entry name" value="Ribonuclease H-like superfamily/Ribonuclease H"/>
    <property type="match status" value="1"/>
</dbReference>
<dbReference type="InterPro" id="IPR012337">
    <property type="entry name" value="RNaseH-like_sf"/>
</dbReference>
<dbReference type="NCBIfam" id="NF000711">
    <property type="entry name" value="PRK00039.2-1"/>
    <property type="match status" value="1"/>
</dbReference>
<evidence type="ECO:0000256" key="13">
    <source>
        <dbReference type="HAMAP-Rule" id="MF_00034"/>
    </source>
</evidence>
<keyword evidence="9 13" id="KW-0238">DNA-binding</keyword>
<evidence type="ECO:0000256" key="12">
    <source>
        <dbReference type="ARBA" id="ARBA00029354"/>
    </source>
</evidence>
<keyword evidence="4 13" id="KW-0479">Metal-binding</keyword>
<dbReference type="AlphaFoldDB" id="A0A098R4I5"/>
<dbReference type="GO" id="GO:0008821">
    <property type="term" value="F:crossover junction DNA endonuclease activity"/>
    <property type="evidence" value="ECO:0007669"/>
    <property type="project" value="UniProtKB-UniRule"/>
</dbReference>
<dbReference type="NCBIfam" id="TIGR00228">
    <property type="entry name" value="ruvC"/>
    <property type="match status" value="1"/>
</dbReference>
<protein>
    <recommendedName>
        <fullName evidence="13 14">Crossover junction endodeoxyribonuclease RuvC</fullName>
        <ecNumber evidence="13 14">3.1.21.10</ecNumber>
    </recommendedName>
    <alternativeName>
        <fullName evidence="13">Holliday junction nuclease RuvC</fullName>
    </alternativeName>
    <alternativeName>
        <fullName evidence="13">Holliday junction resolvase RuvC</fullName>
    </alternativeName>
</protein>
<comment type="function">
    <text evidence="13">The RuvA-RuvB-RuvC complex processes Holliday junction (HJ) DNA during genetic recombination and DNA repair. Endonuclease that resolves HJ intermediates. Cleaves cruciform DNA by making single-stranded nicks across the HJ at symmetrical positions within the homologous arms, yielding a 5'-phosphate and a 3'-hydroxyl group; requires a central core of homology in the junction. The consensus cleavage sequence is 5'-(A/T)TT(C/G)-3'. Cleavage occurs on the 3'-side of the TT dinucleotide at the point of strand exchange. HJ branch migration catalyzed by RuvA-RuvB allows RuvC to scan DNA until it finds its consensus sequence, where it cleaves and resolves the cruciform DNA.</text>
</comment>
<dbReference type="InterPro" id="IPR002176">
    <property type="entry name" value="X-over_junc_endoDNase_RuvC"/>
</dbReference>
<comment type="cofactor">
    <cofactor evidence="13">
        <name>Mg(2+)</name>
        <dbReference type="ChEBI" id="CHEBI:18420"/>
    </cofactor>
    <text evidence="13">Binds 2 Mg(2+) ion per subunit.</text>
</comment>
<dbReference type="RefSeq" id="WP_037544571.1">
    <property type="nucleotide sequence ID" value="NZ_JNUP01000003.1"/>
</dbReference>
<comment type="similarity">
    <text evidence="1 13">Belongs to the RuvC family.</text>
</comment>
<evidence type="ECO:0000256" key="6">
    <source>
        <dbReference type="ARBA" id="ARBA00022763"/>
    </source>
</evidence>
<keyword evidence="16" id="KW-1185">Reference proteome</keyword>
<comment type="catalytic activity">
    <reaction evidence="12 13">
        <text>Endonucleolytic cleavage at a junction such as a reciprocal single-stranded crossover between two homologous DNA duplexes (Holliday junction).</text>
        <dbReference type="EC" id="3.1.21.10"/>
    </reaction>
</comment>
<dbReference type="Proteomes" id="UP000029692">
    <property type="component" value="Unassembled WGS sequence"/>
</dbReference>
<comment type="subcellular location">
    <subcellularLocation>
        <location evidence="13">Cytoplasm</location>
    </subcellularLocation>
</comment>
<evidence type="ECO:0000313" key="16">
    <source>
        <dbReference type="Proteomes" id="UP000029692"/>
    </source>
</evidence>